<protein>
    <submittedName>
        <fullName evidence="3">Uncharacterized protein</fullName>
    </submittedName>
</protein>
<proteinExistence type="predicted"/>
<sequence>MAPASAGLLVADLLVIVVKARRLGDQRIAEQLPALTEKQLKEVSTLGATEGNGLAWWGVAVLILPHVLPLGRASIALVLVVAPLVIALPGLGKWWRGIAALVTVAFPVAYTYPMILAAEAAAEEMPRLVAEAGARNAVRIHEGGEFVPLLLSTLVLVPIAGVRGWPAARRRSAGQPPLPGQRVAPGAVSHFTSQT</sequence>
<reference evidence="3" key="1">
    <citation type="submission" date="2021-01" db="EMBL/GenBank/DDBJ databases">
        <title>Whole genome shotgun sequence of Virgisporangium aliadipatigenens NBRC 105644.</title>
        <authorList>
            <person name="Komaki H."/>
            <person name="Tamura T."/>
        </authorList>
    </citation>
    <scope>NUCLEOTIDE SEQUENCE</scope>
    <source>
        <strain evidence="3">NBRC 105644</strain>
    </source>
</reference>
<feature type="transmembrane region" description="Helical" evidence="2">
    <location>
        <begin position="54"/>
        <end position="86"/>
    </location>
</feature>
<organism evidence="3 4">
    <name type="scientific">Virgisporangium aliadipatigenens</name>
    <dbReference type="NCBI Taxonomy" id="741659"/>
    <lineage>
        <taxon>Bacteria</taxon>
        <taxon>Bacillati</taxon>
        <taxon>Actinomycetota</taxon>
        <taxon>Actinomycetes</taxon>
        <taxon>Micromonosporales</taxon>
        <taxon>Micromonosporaceae</taxon>
        <taxon>Virgisporangium</taxon>
    </lineage>
</organism>
<keyword evidence="2" id="KW-1133">Transmembrane helix</keyword>
<keyword evidence="4" id="KW-1185">Reference proteome</keyword>
<dbReference type="Proteomes" id="UP000619260">
    <property type="component" value="Unassembled WGS sequence"/>
</dbReference>
<keyword evidence="2" id="KW-0812">Transmembrane</keyword>
<evidence type="ECO:0000313" key="3">
    <source>
        <dbReference type="EMBL" id="GIJ44668.1"/>
    </source>
</evidence>
<accession>A0A8J4DPH7</accession>
<gene>
    <name evidence="3" type="ORF">Val02_15540</name>
</gene>
<feature type="transmembrane region" description="Helical" evidence="2">
    <location>
        <begin position="146"/>
        <end position="165"/>
    </location>
</feature>
<evidence type="ECO:0000313" key="4">
    <source>
        <dbReference type="Proteomes" id="UP000619260"/>
    </source>
</evidence>
<name>A0A8J4DPH7_9ACTN</name>
<dbReference type="AlphaFoldDB" id="A0A8J4DPH7"/>
<keyword evidence="2" id="KW-0472">Membrane</keyword>
<comment type="caution">
    <text evidence="3">The sequence shown here is derived from an EMBL/GenBank/DDBJ whole genome shotgun (WGS) entry which is preliminary data.</text>
</comment>
<evidence type="ECO:0000256" key="2">
    <source>
        <dbReference type="SAM" id="Phobius"/>
    </source>
</evidence>
<feature type="region of interest" description="Disordered" evidence="1">
    <location>
        <begin position="171"/>
        <end position="195"/>
    </location>
</feature>
<dbReference type="EMBL" id="BOPF01000004">
    <property type="protein sequence ID" value="GIJ44668.1"/>
    <property type="molecule type" value="Genomic_DNA"/>
</dbReference>
<feature type="transmembrane region" description="Helical" evidence="2">
    <location>
        <begin position="98"/>
        <end position="118"/>
    </location>
</feature>
<evidence type="ECO:0000256" key="1">
    <source>
        <dbReference type="SAM" id="MobiDB-lite"/>
    </source>
</evidence>